<accession>A0A3Q9NYL0</accession>
<feature type="transmembrane region" description="Helical" evidence="1">
    <location>
        <begin position="110"/>
        <end position="133"/>
    </location>
</feature>
<sequence>MRKKTFREKTRLAFTEVRMVVSTALGLFAGRKVWMPDEAAPETEWVDECPKRNLALARSSYDERLKSESAGIEAVRRRAEFALTAIIAAIGLSTAAFERLWAVATNSTSLLVIWLVGVLIVVMAVLVFAGVAVSNKVLGAVQVESFVHLRDPRREELRQYVMAVHTTSRTRRAMVTVFRDGFLIALVGLTLLAIAHTVSWAVPLDDAPTTVDVNIISPSPAP</sequence>
<dbReference type="Proteomes" id="UP000282731">
    <property type="component" value="Chromosome"/>
</dbReference>
<reference evidence="2 3" key="2">
    <citation type="submission" date="2019-01" db="EMBL/GenBank/DDBJ databases">
        <title>Comparative genomic analysis of Brevibacterium aurantiacum sheds light on its evolution and its adaptation to smear-ripened cheeses.</title>
        <authorList>
            <person name="Moineau S."/>
        </authorList>
    </citation>
    <scope>NUCLEOTIDE SEQUENCE [LARGE SCALE GENOMIC DNA]</scope>
    <source>
        <strain evidence="2 3">SMQ-1420</strain>
    </source>
</reference>
<keyword evidence="1" id="KW-0472">Membrane</keyword>
<protein>
    <submittedName>
        <fullName evidence="2">Uncharacterized protein</fullName>
    </submittedName>
</protein>
<organism evidence="2 3">
    <name type="scientific">Brevibacterium aurantiacum</name>
    <dbReference type="NCBI Taxonomy" id="273384"/>
    <lineage>
        <taxon>Bacteria</taxon>
        <taxon>Bacillati</taxon>
        <taxon>Actinomycetota</taxon>
        <taxon>Actinomycetes</taxon>
        <taxon>Micrococcales</taxon>
        <taxon>Brevibacteriaceae</taxon>
        <taxon>Brevibacterium</taxon>
    </lineage>
</organism>
<feature type="transmembrane region" description="Helical" evidence="1">
    <location>
        <begin position="181"/>
        <end position="202"/>
    </location>
</feature>
<evidence type="ECO:0000313" key="2">
    <source>
        <dbReference type="EMBL" id="AZT98086.1"/>
    </source>
</evidence>
<gene>
    <name evidence="2" type="ORF">CXR27_14590</name>
</gene>
<keyword evidence="1" id="KW-1133">Transmembrane helix</keyword>
<name>A0A3Q9NYL0_BREAU</name>
<dbReference type="EMBL" id="CP025334">
    <property type="protein sequence ID" value="AZT98086.1"/>
    <property type="molecule type" value="Genomic_DNA"/>
</dbReference>
<feature type="transmembrane region" description="Helical" evidence="1">
    <location>
        <begin position="81"/>
        <end position="104"/>
    </location>
</feature>
<evidence type="ECO:0000313" key="3">
    <source>
        <dbReference type="Proteomes" id="UP000282731"/>
    </source>
</evidence>
<reference evidence="2 3" key="1">
    <citation type="submission" date="2017-12" db="EMBL/GenBank/DDBJ databases">
        <authorList>
            <person name="Levesque S."/>
        </authorList>
    </citation>
    <scope>NUCLEOTIDE SEQUENCE [LARGE SCALE GENOMIC DNA]</scope>
    <source>
        <strain evidence="2 3">SMQ-1420</strain>
    </source>
</reference>
<keyword evidence="1" id="KW-0812">Transmembrane</keyword>
<dbReference type="RefSeq" id="WP_127362256.1">
    <property type="nucleotide sequence ID" value="NZ_CP025334.1"/>
</dbReference>
<proteinExistence type="predicted"/>
<evidence type="ECO:0000256" key="1">
    <source>
        <dbReference type="SAM" id="Phobius"/>
    </source>
</evidence>
<dbReference type="AlphaFoldDB" id="A0A3Q9NYL0"/>